<evidence type="ECO:0000313" key="1">
    <source>
        <dbReference type="EMBL" id="GAG97046.1"/>
    </source>
</evidence>
<dbReference type="EMBL" id="BART01022490">
    <property type="protein sequence ID" value="GAG97046.1"/>
    <property type="molecule type" value="Genomic_DNA"/>
</dbReference>
<reference evidence="1" key="1">
    <citation type="journal article" date="2014" name="Front. Microbiol.">
        <title>High frequency of phylogenetically diverse reductive dehalogenase-homologous genes in deep subseafloor sedimentary metagenomes.</title>
        <authorList>
            <person name="Kawai M."/>
            <person name="Futagami T."/>
            <person name="Toyoda A."/>
            <person name="Takaki Y."/>
            <person name="Nishi S."/>
            <person name="Hori S."/>
            <person name="Arai W."/>
            <person name="Tsubouchi T."/>
            <person name="Morono Y."/>
            <person name="Uchiyama I."/>
            <person name="Ito T."/>
            <person name="Fujiyama A."/>
            <person name="Inagaki F."/>
            <person name="Takami H."/>
        </authorList>
    </citation>
    <scope>NUCLEOTIDE SEQUENCE</scope>
    <source>
        <strain evidence="1">Expedition CK06-06</strain>
    </source>
</reference>
<comment type="caution">
    <text evidence="1">The sequence shown here is derived from an EMBL/GenBank/DDBJ whole genome shotgun (WGS) entry which is preliminary data.</text>
</comment>
<organism evidence="1">
    <name type="scientific">marine sediment metagenome</name>
    <dbReference type="NCBI Taxonomy" id="412755"/>
    <lineage>
        <taxon>unclassified sequences</taxon>
        <taxon>metagenomes</taxon>
        <taxon>ecological metagenomes</taxon>
    </lineage>
</organism>
<dbReference type="AlphaFoldDB" id="X1DKW2"/>
<gene>
    <name evidence="1" type="ORF">S01H4_41162</name>
</gene>
<name>X1DKW2_9ZZZZ</name>
<proteinExistence type="predicted"/>
<accession>X1DKW2</accession>
<protein>
    <recommendedName>
        <fullName evidence="2">DNA primase</fullName>
    </recommendedName>
</protein>
<sequence>MVIDPSTTKYLIKAHIKADGIIEKSDVVGAIFGQTEGLLGEELDLRELQRSARVGRIEVELESKNGKSEGTITLPTSLDKVETVILAAAFESIDRVGPCKAT</sequence>
<feature type="non-terminal residue" evidence="1">
    <location>
        <position position="102"/>
    </location>
</feature>
<evidence type="ECO:0008006" key="2">
    <source>
        <dbReference type="Google" id="ProtNLM"/>
    </source>
</evidence>